<evidence type="ECO:0000256" key="3">
    <source>
        <dbReference type="ARBA" id="ARBA00022452"/>
    </source>
</evidence>
<evidence type="ECO:0000256" key="2">
    <source>
        <dbReference type="ARBA" id="ARBA00022448"/>
    </source>
</evidence>
<organism evidence="12 13">
    <name type="scientific">Flagellimonas hadalis</name>
    <dbReference type="NCBI Taxonomy" id="2597517"/>
    <lineage>
        <taxon>Bacteria</taxon>
        <taxon>Pseudomonadati</taxon>
        <taxon>Bacteroidota</taxon>
        <taxon>Flavobacteriia</taxon>
        <taxon>Flavobacteriales</taxon>
        <taxon>Flavobacteriaceae</taxon>
        <taxon>Flagellimonas</taxon>
    </lineage>
</organism>
<dbReference type="InterPro" id="IPR012910">
    <property type="entry name" value="Plug_dom"/>
</dbReference>
<dbReference type="InterPro" id="IPR023997">
    <property type="entry name" value="TonB-dep_OMP_SusC/RagA_CS"/>
</dbReference>
<keyword evidence="4 8" id="KW-0812">Transmembrane</keyword>
<keyword evidence="7 8" id="KW-0998">Cell outer membrane</keyword>
<keyword evidence="6 8" id="KW-0472">Membrane</keyword>
<comment type="similarity">
    <text evidence="8 9">Belongs to the TonB-dependent receptor family.</text>
</comment>
<dbReference type="Pfam" id="PF13715">
    <property type="entry name" value="CarbopepD_reg_2"/>
    <property type="match status" value="1"/>
</dbReference>
<dbReference type="Gene3D" id="2.40.170.20">
    <property type="entry name" value="TonB-dependent receptor, beta-barrel domain"/>
    <property type="match status" value="1"/>
</dbReference>
<evidence type="ECO:0000256" key="1">
    <source>
        <dbReference type="ARBA" id="ARBA00004571"/>
    </source>
</evidence>
<evidence type="ECO:0000259" key="10">
    <source>
        <dbReference type="Pfam" id="PF00593"/>
    </source>
</evidence>
<dbReference type="Gene3D" id="2.170.130.10">
    <property type="entry name" value="TonB-dependent receptor, plug domain"/>
    <property type="match status" value="1"/>
</dbReference>
<evidence type="ECO:0000256" key="6">
    <source>
        <dbReference type="ARBA" id="ARBA00023136"/>
    </source>
</evidence>
<dbReference type="NCBIfam" id="TIGR04057">
    <property type="entry name" value="SusC_RagA_signa"/>
    <property type="match status" value="1"/>
</dbReference>
<evidence type="ECO:0000313" key="13">
    <source>
        <dbReference type="Proteomes" id="UP000319204"/>
    </source>
</evidence>
<comment type="subcellular location">
    <subcellularLocation>
        <location evidence="1 8">Cell outer membrane</location>
        <topology evidence="1 8">Multi-pass membrane protein</topology>
    </subcellularLocation>
</comment>
<name>A0A5N5J604_9FLAO</name>
<dbReference type="NCBIfam" id="TIGR04056">
    <property type="entry name" value="OMP_RagA_SusC"/>
    <property type="match status" value="1"/>
</dbReference>
<reference evidence="12" key="1">
    <citation type="submission" date="2019-10" db="EMBL/GenBank/DDBJ databases">
        <title>Muricauda hadale sp. nov., a piezophilic bacterium isolated from hadopelagic water of the Mariana Trench.</title>
        <authorList>
            <person name="Wei Y."/>
        </authorList>
    </citation>
    <scope>NUCLEOTIDE SEQUENCE [LARGE SCALE GENOMIC DNA]</scope>
    <source>
        <strain evidence="12">MT-229</strain>
    </source>
</reference>
<gene>
    <name evidence="12" type="ORF">FOT42_000175</name>
</gene>
<evidence type="ECO:0000256" key="9">
    <source>
        <dbReference type="RuleBase" id="RU003357"/>
    </source>
</evidence>
<dbReference type="Pfam" id="PF00593">
    <property type="entry name" value="TonB_dep_Rec_b-barrel"/>
    <property type="match status" value="1"/>
</dbReference>
<keyword evidence="2 8" id="KW-0813">Transport</keyword>
<keyword evidence="13" id="KW-1185">Reference proteome</keyword>
<dbReference type="SUPFAM" id="SSF56935">
    <property type="entry name" value="Porins"/>
    <property type="match status" value="1"/>
</dbReference>
<dbReference type="EMBL" id="VNIK02000001">
    <property type="protein sequence ID" value="KAB5491400.1"/>
    <property type="molecule type" value="Genomic_DNA"/>
</dbReference>
<feature type="domain" description="TonB-dependent receptor-like beta-barrel" evidence="10">
    <location>
        <begin position="476"/>
        <end position="857"/>
    </location>
</feature>
<evidence type="ECO:0000256" key="8">
    <source>
        <dbReference type="PROSITE-ProRule" id="PRU01360"/>
    </source>
</evidence>
<dbReference type="Pfam" id="PF07715">
    <property type="entry name" value="Plug"/>
    <property type="match status" value="1"/>
</dbReference>
<dbReference type="SUPFAM" id="SSF49464">
    <property type="entry name" value="Carboxypeptidase regulatory domain-like"/>
    <property type="match status" value="1"/>
</dbReference>
<dbReference type="InterPro" id="IPR008969">
    <property type="entry name" value="CarboxyPept-like_regulatory"/>
</dbReference>
<dbReference type="InterPro" id="IPR037066">
    <property type="entry name" value="Plug_dom_sf"/>
</dbReference>
<dbReference type="AlphaFoldDB" id="A0A5N5J604"/>
<keyword evidence="3 8" id="KW-1134">Transmembrane beta strand</keyword>
<evidence type="ECO:0000313" key="12">
    <source>
        <dbReference type="EMBL" id="KAB5491400.1"/>
    </source>
</evidence>
<evidence type="ECO:0000256" key="5">
    <source>
        <dbReference type="ARBA" id="ARBA00023077"/>
    </source>
</evidence>
<dbReference type="OrthoDB" id="9768177at2"/>
<evidence type="ECO:0000256" key="4">
    <source>
        <dbReference type="ARBA" id="ARBA00022692"/>
    </source>
</evidence>
<dbReference type="FunFam" id="2.60.40.1120:FF:000003">
    <property type="entry name" value="Outer membrane protein Omp121"/>
    <property type="match status" value="1"/>
</dbReference>
<dbReference type="InterPro" id="IPR036942">
    <property type="entry name" value="Beta-barrel_TonB_sf"/>
</dbReference>
<dbReference type="InterPro" id="IPR039426">
    <property type="entry name" value="TonB-dep_rcpt-like"/>
</dbReference>
<dbReference type="InterPro" id="IPR000531">
    <property type="entry name" value="Beta-barrel_TonB"/>
</dbReference>
<dbReference type="GO" id="GO:0009279">
    <property type="term" value="C:cell outer membrane"/>
    <property type="evidence" value="ECO:0007669"/>
    <property type="project" value="UniProtKB-SubCell"/>
</dbReference>
<dbReference type="Gene3D" id="2.60.40.1120">
    <property type="entry name" value="Carboxypeptidase-like, regulatory domain"/>
    <property type="match status" value="1"/>
</dbReference>
<keyword evidence="5 9" id="KW-0798">TonB box</keyword>
<evidence type="ECO:0000256" key="7">
    <source>
        <dbReference type="ARBA" id="ARBA00023237"/>
    </source>
</evidence>
<dbReference type="FunFam" id="2.170.130.10:FF:000008">
    <property type="entry name" value="SusC/RagA family TonB-linked outer membrane protein"/>
    <property type="match status" value="1"/>
</dbReference>
<accession>A0A5N5J604</accession>
<keyword evidence="12" id="KW-0675">Receptor</keyword>
<comment type="caution">
    <text evidence="12">The sequence shown here is derived from an EMBL/GenBank/DDBJ whole genome shotgun (WGS) entry which is preliminary data.</text>
</comment>
<feature type="domain" description="TonB-dependent receptor plug" evidence="11">
    <location>
        <begin position="172"/>
        <end position="295"/>
    </location>
</feature>
<dbReference type="PROSITE" id="PS52016">
    <property type="entry name" value="TONB_DEPENDENT_REC_3"/>
    <property type="match status" value="1"/>
</dbReference>
<proteinExistence type="inferred from homology"/>
<evidence type="ECO:0000259" key="11">
    <source>
        <dbReference type="Pfam" id="PF07715"/>
    </source>
</evidence>
<sequence>MFQHFLVEIRDPIQSLNINKSPTKKMKKNMKLLGGKSVGFYFDLKLKLTVLIVLVFLFKTNAGTHSPKMNPDIEAHMLQDRVITGTVTDESGVPLPGATVFVKGTSTGTTTDFDGNYSITIPSGSSTIVFSYVGYLTQEVRINQQSQVNISLAPDNTILDEVVVVGYGTQRKKDIAGAISTVETEELVLSSSPSIGDVLRGKVSGLQITQNSAQPGGGLDFQIRGAGSINASNQPLIVVDGFPITDFQQPGTGNRYSGGTQSILNSFNPNDIESISVLKDASATSIYGARAANGVILITTKKGVSGKVEVSYSSSFSYQAYNDDFDVLSLQEWMKLRNDAAYENWLFQNRVEPYSSGNTSSRTLEEAIANPVNGVAFTRFYSDDQINNAGQSTDWLGLVTRDGSTQQHNLSIRGGTESTRYYLSGNLYDQKGILKNSAFERAALRFNLDQKLNDYISVGMNLTMSRINNDNSQLGGDRYENSGLLRSALQYGPHIQPIDENGYYPINPDNSQEPNPYSLLTITDQGVIDRTLTNFFAEIKPIKGMVARFQAGFDQGHTSRNTYLPRTTLYGELVSGKATTANEKKNDALFDFTLNYTTLINDEHNFNFLVGYSRQKYRSESASSGNEDFITDSFLWNNINAGAGPRVLSSTKYENNLVSYFGRVNYTYKDRYILSSTIRRDGSSVFSKNNRFALFPSIALGWDIAGEPFMENLNDAISQLKLRIGYGETGNADIGSNAFAAYYAQPAYLNPDESILIGVFPSRLENPDLKWETTKEINLGLDFEVLKGRISGSVEVYDKEISDLLQIKPINSYNEINQVWANVGSTQSRGIEVTLNTVNVDAKDFKWRSTVVFSKFKDKWKERAEDWKPSIYQSVDDPIRARYTYLSDGVMQIGDEVPAQPELFPGQIKIKDLNGFSRDGAGNPIVDENGRFVPTGAPDGIIDEADIVMTGSTDPDFIAGFSNSIQYKNFALNFHFNGMFGRQIVDATDLALGVSADGVWQNGRNALRNIYNRWTPDNPTNDRPASHYGYTQYSAGDFFLQDAWFIRLQNLSLSYTLPTKWTGKLFNSASIRFDAQNLFLITPFDGVDPETNGYDSRLSGSDQDPTNLVAAYPNVKTYTLGLDLKF</sequence>
<dbReference type="InterPro" id="IPR023996">
    <property type="entry name" value="TonB-dep_OMP_SusC/RagA"/>
</dbReference>
<protein>
    <submittedName>
        <fullName evidence="12">TonB-dependent receptor</fullName>
    </submittedName>
</protein>
<dbReference type="Proteomes" id="UP000319204">
    <property type="component" value="Unassembled WGS sequence"/>
</dbReference>